<dbReference type="AlphaFoldDB" id="A0A1V8STW0"/>
<name>A0A1V8STW0_9PEZI</name>
<feature type="region of interest" description="Disordered" evidence="1">
    <location>
        <begin position="215"/>
        <end position="270"/>
    </location>
</feature>
<comment type="caution">
    <text evidence="2">The sequence shown here is derived from an EMBL/GenBank/DDBJ whole genome shotgun (WGS) entry which is preliminary data.</text>
</comment>
<accession>A0A1V8STW0</accession>
<dbReference type="InParanoid" id="A0A1V8STW0"/>
<keyword evidence="3" id="KW-1185">Reference proteome</keyword>
<dbReference type="EMBL" id="NAJO01000027">
    <property type="protein sequence ID" value="OQO02438.1"/>
    <property type="molecule type" value="Genomic_DNA"/>
</dbReference>
<evidence type="ECO:0000256" key="1">
    <source>
        <dbReference type="SAM" id="MobiDB-lite"/>
    </source>
</evidence>
<protein>
    <submittedName>
        <fullName evidence="2">Uncharacterized protein</fullName>
    </submittedName>
</protein>
<feature type="region of interest" description="Disordered" evidence="1">
    <location>
        <begin position="15"/>
        <end position="40"/>
    </location>
</feature>
<feature type="compositionally biased region" description="Polar residues" evidence="1">
    <location>
        <begin position="260"/>
        <end position="270"/>
    </location>
</feature>
<dbReference type="Proteomes" id="UP000192596">
    <property type="component" value="Unassembled WGS sequence"/>
</dbReference>
<feature type="region of interest" description="Disordered" evidence="1">
    <location>
        <begin position="74"/>
        <end position="198"/>
    </location>
</feature>
<reference evidence="3" key="1">
    <citation type="submission" date="2017-03" db="EMBL/GenBank/DDBJ databases">
        <title>Genomes of endolithic fungi from Antarctica.</title>
        <authorList>
            <person name="Coleine C."/>
            <person name="Masonjones S."/>
            <person name="Stajich J.E."/>
        </authorList>
    </citation>
    <scope>NUCLEOTIDE SEQUENCE [LARGE SCALE GENOMIC DNA]</scope>
    <source>
        <strain evidence="3">CCFEE 5527</strain>
    </source>
</reference>
<feature type="region of interest" description="Disordered" evidence="1">
    <location>
        <begin position="644"/>
        <end position="665"/>
    </location>
</feature>
<organism evidence="2 3">
    <name type="scientific">Cryoendolithus antarcticus</name>
    <dbReference type="NCBI Taxonomy" id="1507870"/>
    <lineage>
        <taxon>Eukaryota</taxon>
        <taxon>Fungi</taxon>
        <taxon>Dikarya</taxon>
        <taxon>Ascomycota</taxon>
        <taxon>Pezizomycotina</taxon>
        <taxon>Dothideomycetes</taxon>
        <taxon>Dothideomycetidae</taxon>
        <taxon>Cladosporiales</taxon>
        <taxon>Cladosporiaceae</taxon>
        <taxon>Cryoendolithus</taxon>
    </lineage>
</organism>
<sequence>MSGFTADELEDIKRQMMADLSNERSDHLSAPAADDKGRPRKINFAQEKADLQSADAFRAANRAGDDQMIVKWNSLNDEDDPTAKADISGGQGHRHAVKGASEDPFAFGGGSRPSAFRGAPARYAATTSSPHTGGINRTVPSARRDADFPTRLGLTAAATSNRPRAGSPRRHGTVRFTGTGRQAVRRPSAGAQQRAESPLLNRQLATVNKQLVGTTQPAVRSTVRDIRPSPGAVLPAGPQQPARTKPSPAVTQPSRAVAQSVDTSSASQPRQINSAVVSITQQASAPAPQPIVKKATTASTISKPIMDTEDPKDRNVRVFLEKVASGEISGVQLLAHAGPQLEEVVTLKLRAFEDAFCADDEYDYWFDKHPECMPLLTAVRRFVTERIIGFMQPGGNKDYERGFRIKYATKKGFAEFIAAAEMAVEVTTQRDIATGRLPYMLSILMGNFEKAFPCRQDLLMRAIKVAGLEEVASMAQHGGATDHAVYSFESTVPSLTTGTTFETNLEDVETGTAQVTTTVDPNVIDVDQSIDSPRAPSEPLPGTPCVESPLPAFTNDNTPAPLPAGDVNPGTFTITLQQSCRLQHHISPRPFAAPPGIEVNLTVRSNNHVHDLSLRRLTTEPNNLIMEMERLGLWIRGFLMRPEGPTNEEPATDAPINEADGDEEL</sequence>
<evidence type="ECO:0000313" key="2">
    <source>
        <dbReference type="EMBL" id="OQO02438.1"/>
    </source>
</evidence>
<proteinExistence type="predicted"/>
<feature type="compositionally biased region" description="Basic and acidic residues" evidence="1">
    <location>
        <begin position="15"/>
        <end position="37"/>
    </location>
</feature>
<evidence type="ECO:0000313" key="3">
    <source>
        <dbReference type="Proteomes" id="UP000192596"/>
    </source>
</evidence>
<gene>
    <name evidence="2" type="ORF">B0A48_11965</name>
</gene>